<evidence type="ECO:0000313" key="2">
    <source>
        <dbReference type="EMBL" id="GAA3396291.1"/>
    </source>
</evidence>
<dbReference type="EMBL" id="BAAAYN010000055">
    <property type="protein sequence ID" value="GAA3396291.1"/>
    <property type="molecule type" value="Genomic_DNA"/>
</dbReference>
<dbReference type="CDD" id="cd02199">
    <property type="entry name" value="YjgF_YER057c_UK114_like_1"/>
    <property type="match status" value="1"/>
</dbReference>
<proteinExistence type="predicted"/>
<keyword evidence="3" id="KW-1185">Reference proteome</keyword>
<comment type="caution">
    <text evidence="2">The sequence shown here is derived from an EMBL/GenBank/DDBJ whole genome shotgun (WGS) entry which is preliminary data.</text>
</comment>
<sequence>MKIWTDRLVELGVTLPHVAAPVGGYAPAVRSGPYVYTSGQLPFVGGTLPATGKVGDTVDIAEAADLARTAAVNALAAVEALVGIDAVARIVKVTGFVASAPSFTSQAAVIDGASTFLHDVFGPAGVHARSAVGVAVLPLDSPVEVELLVELRS</sequence>
<name>A0ABP6T8V1_9ACTN</name>
<dbReference type="InterPro" id="IPR013813">
    <property type="entry name" value="Endoribo_LPSP/chorism_mut-like"/>
</dbReference>
<protein>
    <submittedName>
        <fullName evidence="2">RidA family protein</fullName>
    </submittedName>
</protein>
<reference evidence="3" key="1">
    <citation type="journal article" date="2019" name="Int. J. Syst. Evol. Microbiol.">
        <title>The Global Catalogue of Microorganisms (GCM) 10K type strain sequencing project: providing services to taxonomists for standard genome sequencing and annotation.</title>
        <authorList>
            <consortium name="The Broad Institute Genomics Platform"/>
            <consortium name="The Broad Institute Genome Sequencing Center for Infectious Disease"/>
            <person name="Wu L."/>
            <person name="Ma J."/>
        </authorList>
    </citation>
    <scope>NUCLEOTIDE SEQUENCE [LARGE SCALE GENOMIC DNA]</scope>
    <source>
        <strain evidence="3">JCM 9458</strain>
    </source>
</reference>
<dbReference type="PANTHER" id="PTHR43760:SF1">
    <property type="entry name" value="ENDORIBONUCLEASE L-PSP_CHORISMATE MUTASE-LIKE DOMAIN-CONTAINING PROTEIN"/>
    <property type="match status" value="1"/>
</dbReference>
<dbReference type="RefSeq" id="WP_345732845.1">
    <property type="nucleotide sequence ID" value="NZ_BAAAYN010000055.1"/>
</dbReference>
<evidence type="ECO:0000259" key="1">
    <source>
        <dbReference type="Pfam" id="PF14588"/>
    </source>
</evidence>
<dbReference type="SUPFAM" id="SSF55298">
    <property type="entry name" value="YjgF-like"/>
    <property type="match status" value="1"/>
</dbReference>
<dbReference type="PANTHER" id="PTHR43760">
    <property type="entry name" value="ENDORIBONUCLEASE-RELATED"/>
    <property type="match status" value="1"/>
</dbReference>
<feature type="domain" description="Endoribonuclease L-PSP/chorismate mutase-like" evidence="1">
    <location>
        <begin position="6"/>
        <end position="151"/>
    </location>
</feature>
<evidence type="ECO:0000313" key="3">
    <source>
        <dbReference type="Proteomes" id="UP001501676"/>
    </source>
</evidence>
<accession>A0ABP6T8V1</accession>
<dbReference type="Pfam" id="PF14588">
    <property type="entry name" value="YjgF_endoribonc"/>
    <property type="match status" value="1"/>
</dbReference>
<dbReference type="Proteomes" id="UP001501676">
    <property type="component" value="Unassembled WGS sequence"/>
</dbReference>
<dbReference type="Gene3D" id="3.30.1330.40">
    <property type="entry name" value="RutC-like"/>
    <property type="match status" value="1"/>
</dbReference>
<dbReference type="InterPro" id="IPR035959">
    <property type="entry name" value="RutC-like_sf"/>
</dbReference>
<organism evidence="2 3">
    <name type="scientific">Cryptosporangium minutisporangium</name>
    <dbReference type="NCBI Taxonomy" id="113569"/>
    <lineage>
        <taxon>Bacteria</taxon>
        <taxon>Bacillati</taxon>
        <taxon>Actinomycetota</taxon>
        <taxon>Actinomycetes</taxon>
        <taxon>Cryptosporangiales</taxon>
        <taxon>Cryptosporangiaceae</taxon>
        <taxon>Cryptosporangium</taxon>
    </lineage>
</organism>
<gene>
    <name evidence="2" type="ORF">GCM10020369_72420</name>
</gene>